<evidence type="ECO:0000256" key="1">
    <source>
        <dbReference type="ARBA" id="ARBA00022553"/>
    </source>
</evidence>
<dbReference type="CDD" id="cd17535">
    <property type="entry name" value="REC_NarL-like"/>
    <property type="match status" value="1"/>
</dbReference>
<keyword evidence="2" id="KW-0805">Transcription regulation</keyword>
<keyword evidence="3 8" id="KW-0238">DNA-binding</keyword>
<dbReference type="PRINTS" id="PR00038">
    <property type="entry name" value="HTHLUXR"/>
</dbReference>
<dbReference type="GO" id="GO:0006355">
    <property type="term" value="P:regulation of DNA-templated transcription"/>
    <property type="evidence" value="ECO:0007669"/>
    <property type="project" value="InterPro"/>
</dbReference>
<dbReference type="InterPro" id="IPR001789">
    <property type="entry name" value="Sig_transdc_resp-reg_receiver"/>
</dbReference>
<dbReference type="PANTHER" id="PTHR43214">
    <property type="entry name" value="TWO-COMPONENT RESPONSE REGULATOR"/>
    <property type="match status" value="1"/>
</dbReference>
<proteinExistence type="predicted"/>
<dbReference type="Pfam" id="PF00196">
    <property type="entry name" value="GerE"/>
    <property type="match status" value="1"/>
</dbReference>
<evidence type="ECO:0000259" key="6">
    <source>
        <dbReference type="PROSITE" id="PS50043"/>
    </source>
</evidence>
<evidence type="ECO:0000256" key="5">
    <source>
        <dbReference type="PROSITE-ProRule" id="PRU00169"/>
    </source>
</evidence>
<keyword evidence="4" id="KW-0804">Transcription</keyword>
<dbReference type="GO" id="GO:0000160">
    <property type="term" value="P:phosphorelay signal transduction system"/>
    <property type="evidence" value="ECO:0007669"/>
    <property type="project" value="InterPro"/>
</dbReference>
<dbReference type="RefSeq" id="WP_074205858.1">
    <property type="nucleotide sequence ID" value="NZ_FSQW01000002.1"/>
</dbReference>
<evidence type="ECO:0000313" key="9">
    <source>
        <dbReference type="Proteomes" id="UP000185192"/>
    </source>
</evidence>
<reference evidence="9" key="1">
    <citation type="submission" date="2016-11" db="EMBL/GenBank/DDBJ databases">
        <authorList>
            <person name="Varghese N."/>
            <person name="Submissions S."/>
        </authorList>
    </citation>
    <scope>NUCLEOTIDE SEQUENCE [LARGE SCALE GENOMIC DNA]</scope>
    <source>
        <strain evidence="9">DSM 22363</strain>
    </source>
</reference>
<dbReference type="SMART" id="SM00448">
    <property type="entry name" value="REC"/>
    <property type="match status" value="1"/>
</dbReference>
<dbReference type="Gene3D" id="3.40.50.2300">
    <property type="match status" value="1"/>
</dbReference>
<dbReference type="SUPFAM" id="SSF46894">
    <property type="entry name" value="C-terminal effector domain of the bipartite response regulators"/>
    <property type="match status" value="1"/>
</dbReference>
<dbReference type="InterPro" id="IPR058245">
    <property type="entry name" value="NreC/VraR/RcsB-like_REC"/>
</dbReference>
<evidence type="ECO:0000259" key="7">
    <source>
        <dbReference type="PROSITE" id="PS50110"/>
    </source>
</evidence>
<dbReference type="STRING" id="1123272.SAMN02745824_2911"/>
<dbReference type="Pfam" id="PF00072">
    <property type="entry name" value="Response_reg"/>
    <property type="match status" value="1"/>
</dbReference>
<dbReference type="GO" id="GO:0003677">
    <property type="term" value="F:DNA binding"/>
    <property type="evidence" value="ECO:0007669"/>
    <property type="project" value="UniProtKB-KW"/>
</dbReference>
<dbReference type="CDD" id="cd06170">
    <property type="entry name" value="LuxR_C_like"/>
    <property type="match status" value="1"/>
</dbReference>
<dbReference type="PROSITE" id="PS50043">
    <property type="entry name" value="HTH_LUXR_2"/>
    <property type="match status" value="1"/>
</dbReference>
<name>A0A1N6GNE3_9SPHN</name>
<dbReference type="SUPFAM" id="SSF52172">
    <property type="entry name" value="CheY-like"/>
    <property type="match status" value="1"/>
</dbReference>
<organism evidence="8 9">
    <name type="scientific">Parasphingorhabdus marina DSM 22363</name>
    <dbReference type="NCBI Taxonomy" id="1123272"/>
    <lineage>
        <taxon>Bacteria</taxon>
        <taxon>Pseudomonadati</taxon>
        <taxon>Pseudomonadota</taxon>
        <taxon>Alphaproteobacteria</taxon>
        <taxon>Sphingomonadales</taxon>
        <taxon>Sphingomonadaceae</taxon>
        <taxon>Parasphingorhabdus</taxon>
    </lineage>
</organism>
<dbReference type="Proteomes" id="UP000185192">
    <property type="component" value="Unassembled WGS sequence"/>
</dbReference>
<gene>
    <name evidence="8" type="ORF">SAMN02745824_2911</name>
</gene>
<evidence type="ECO:0000256" key="3">
    <source>
        <dbReference type="ARBA" id="ARBA00023125"/>
    </source>
</evidence>
<dbReference type="SMART" id="SM00421">
    <property type="entry name" value="HTH_LUXR"/>
    <property type="match status" value="1"/>
</dbReference>
<evidence type="ECO:0000256" key="4">
    <source>
        <dbReference type="ARBA" id="ARBA00023163"/>
    </source>
</evidence>
<keyword evidence="1 5" id="KW-0597">Phosphoprotein</keyword>
<sequence>MRPGFSKVAIVEDDPPVLADICTVVESADDMELVGSAPNFAAGQKLVAGGGFDVLICDLGLPDGDGTDLVRMASERQNDIDIMVLTMFADHQKVLNAIRAGARGYLLKDQPLESCVDAIREIRAGGSPISPIIARLVLKQLQPEAEPVDQLAEALSSRELETLNLLSRGFSYSESAEIMNISAHTVATYVKHIYRKLEVNSRAEAVYEASSRGILRS</sequence>
<dbReference type="OrthoDB" id="9782896at2"/>
<feature type="modified residue" description="4-aspartylphosphate" evidence="5">
    <location>
        <position position="58"/>
    </location>
</feature>
<dbReference type="InterPro" id="IPR011006">
    <property type="entry name" value="CheY-like_superfamily"/>
</dbReference>
<protein>
    <submittedName>
        <fullName evidence="8">DNA-binding response regulator, NarL/FixJ family, contains REC and HTH domains</fullName>
    </submittedName>
</protein>
<feature type="domain" description="Response regulatory" evidence="7">
    <location>
        <begin position="7"/>
        <end position="123"/>
    </location>
</feature>
<dbReference type="AlphaFoldDB" id="A0A1N6GNE3"/>
<keyword evidence="9" id="KW-1185">Reference proteome</keyword>
<feature type="domain" description="HTH luxR-type" evidence="6">
    <location>
        <begin position="148"/>
        <end position="213"/>
    </location>
</feature>
<dbReference type="PANTHER" id="PTHR43214:SF41">
    <property type="entry name" value="NITRATE_NITRITE RESPONSE REGULATOR PROTEIN NARP"/>
    <property type="match status" value="1"/>
</dbReference>
<evidence type="ECO:0000313" key="8">
    <source>
        <dbReference type="EMBL" id="SIO09046.1"/>
    </source>
</evidence>
<accession>A0A1N6GNE3</accession>
<evidence type="ECO:0000256" key="2">
    <source>
        <dbReference type="ARBA" id="ARBA00023015"/>
    </source>
</evidence>
<dbReference type="InterPro" id="IPR016032">
    <property type="entry name" value="Sig_transdc_resp-reg_C-effctor"/>
</dbReference>
<dbReference type="InterPro" id="IPR000792">
    <property type="entry name" value="Tscrpt_reg_LuxR_C"/>
</dbReference>
<dbReference type="EMBL" id="FSQW01000002">
    <property type="protein sequence ID" value="SIO09046.1"/>
    <property type="molecule type" value="Genomic_DNA"/>
</dbReference>
<dbReference type="InterPro" id="IPR039420">
    <property type="entry name" value="WalR-like"/>
</dbReference>
<dbReference type="PROSITE" id="PS50110">
    <property type="entry name" value="RESPONSE_REGULATORY"/>
    <property type="match status" value="1"/>
</dbReference>